<dbReference type="InterPro" id="IPR001287">
    <property type="entry name" value="NO2-reductase_Cu"/>
</dbReference>
<feature type="compositionally biased region" description="Low complexity" evidence="13">
    <location>
        <begin position="192"/>
        <end position="202"/>
    </location>
</feature>
<evidence type="ECO:0000256" key="5">
    <source>
        <dbReference type="ARBA" id="ARBA00011882"/>
    </source>
</evidence>
<evidence type="ECO:0000256" key="10">
    <source>
        <dbReference type="ARBA" id="ARBA00023008"/>
    </source>
</evidence>
<dbReference type="KEGG" id="erz:ER308_16815"/>
<dbReference type="InterPro" id="IPR011707">
    <property type="entry name" value="Cu-oxidase-like_N"/>
</dbReference>
<comment type="cofactor">
    <cofactor evidence="1 12">
        <name>Cu(+)</name>
        <dbReference type="ChEBI" id="CHEBI:49552"/>
    </cofactor>
</comment>
<evidence type="ECO:0000313" key="17">
    <source>
        <dbReference type="Proteomes" id="UP000291469"/>
    </source>
</evidence>
<dbReference type="GO" id="GO:0005507">
    <property type="term" value="F:copper ion binding"/>
    <property type="evidence" value="ECO:0007669"/>
    <property type="project" value="InterPro"/>
</dbReference>
<reference evidence="16 17" key="1">
    <citation type="submission" date="2019-01" db="EMBL/GenBank/DDBJ databases">
        <title>Egibacter rhizosphaerae EGI 80759T.</title>
        <authorList>
            <person name="Chen D.-D."/>
            <person name="Tian Y."/>
            <person name="Jiao J.-Y."/>
            <person name="Zhang X.-T."/>
            <person name="Zhang Y.-G."/>
            <person name="Zhang Y."/>
            <person name="Xiao M."/>
            <person name="Shu W.-S."/>
            <person name="Li W.-J."/>
        </authorList>
    </citation>
    <scope>NUCLEOTIDE SEQUENCE [LARGE SCALE GENOMIC DNA]</scope>
    <source>
        <strain evidence="16 17">EGI 80759</strain>
    </source>
</reference>
<dbReference type="CDD" id="cd11020">
    <property type="entry name" value="CuRO_1_CuNIR"/>
    <property type="match status" value="1"/>
</dbReference>
<evidence type="ECO:0000256" key="6">
    <source>
        <dbReference type="ARBA" id="ARBA00017290"/>
    </source>
</evidence>
<accession>A0A411YIL0</accession>
<keyword evidence="9" id="KW-0560">Oxidoreductase</keyword>
<evidence type="ECO:0000256" key="7">
    <source>
        <dbReference type="ARBA" id="ARBA00022723"/>
    </source>
</evidence>
<evidence type="ECO:0000259" key="15">
    <source>
        <dbReference type="Pfam" id="PF07732"/>
    </source>
</evidence>
<evidence type="ECO:0000256" key="4">
    <source>
        <dbReference type="ARBA" id="ARBA00011233"/>
    </source>
</evidence>
<feature type="compositionally biased region" description="Basic and acidic residues" evidence="13">
    <location>
        <begin position="212"/>
        <end position="233"/>
    </location>
</feature>
<feature type="region of interest" description="Disordered" evidence="13">
    <location>
        <begin position="192"/>
        <end position="233"/>
    </location>
</feature>
<evidence type="ECO:0000256" key="8">
    <source>
        <dbReference type="ARBA" id="ARBA00022737"/>
    </source>
</evidence>
<comment type="catalytic activity">
    <reaction evidence="11">
        <text>nitric oxide + Fe(III)-[cytochrome c] + H2O = Fe(II)-[cytochrome c] + nitrite + 2 H(+)</text>
        <dbReference type="Rhea" id="RHEA:15233"/>
        <dbReference type="Rhea" id="RHEA-COMP:10350"/>
        <dbReference type="Rhea" id="RHEA-COMP:14399"/>
        <dbReference type="ChEBI" id="CHEBI:15377"/>
        <dbReference type="ChEBI" id="CHEBI:15378"/>
        <dbReference type="ChEBI" id="CHEBI:16301"/>
        <dbReference type="ChEBI" id="CHEBI:16480"/>
        <dbReference type="ChEBI" id="CHEBI:29033"/>
        <dbReference type="ChEBI" id="CHEBI:29034"/>
        <dbReference type="EC" id="1.7.2.1"/>
    </reaction>
</comment>
<evidence type="ECO:0000256" key="1">
    <source>
        <dbReference type="ARBA" id="ARBA00001960"/>
    </source>
</evidence>
<evidence type="ECO:0000256" key="12">
    <source>
        <dbReference type="PIRSR" id="PIRSR601287-1"/>
    </source>
</evidence>
<dbReference type="AlphaFoldDB" id="A0A411YIL0"/>
<organism evidence="16 17">
    <name type="scientific">Egibacter rhizosphaerae</name>
    <dbReference type="NCBI Taxonomy" id="1670831"/>
    <lineage>
        <taxon>Bacteria</taxon>
        <taxon>Bacillati</taxon>
        <taxon>Actinomycetota</taxon>
        <taxon>Nitriliruptoria</taxon>
        <taxon>Egibacterales</taxon>
        <taxon>Egibacteraceae</taxon>
        <taxon>Egibacter</taxon>
    </lineage>
</organism>
<keyword evidence="7 12" id="KW-0479">Metal-binding</keyword>
<keyword evidence="10 12" id="KW-0186">Copper</keyword>
<dbReference type="Gene3D" id="2.60.40.420">
    <property type="entry name" value="Cupredoxins - blue copper proteins"/>
    <property type="match status" value="3"/>
</dbReference>
<dbReference type="PRINTS" id="PR00695">
    <property type="entry name" value="CUNO2RDTASE"/>
</dbReference>
<proteinExistence type="inferred from homology"/>
<feature type="binding site" description="type 1 copper site" evidence="12">
    <location>
        <position position="328"/>
    </location>
    <ligand>
        <name>Cu cation</name>
        <dbReference type="ChEBI" id="CHEBI:23378"/>
        <label>1</label>
    </ligand>
</feature>
<dbReference type="EMBL" id="CP036402">
    <property type="protein sequence ID" value="QBI21070.1"/>
    <property type="molecule type" value="Genomic_DNA"/>
</dbReference>
<feature type="binding site" description="type 1 copper site" evidence="12">
    <location>
        <position position="483"/>
    </location>
    <ligand>
        <name>Cu cation</name>
        <dbReference type="ChEBI" id="CHEBI:23378"/>
        <label>1</label>
    </ligand>
</feature>
<evidence type="ECO:0000256" key="14">
    <source>
        <dbReference type="SAM" id="Phobius"/>
    </source>
</evidence>
<feature type="compositionally biased region" description="Acidic residues" evidence="13">
    <location>
        <begin position="55"/>
        <end position="69"/>
    </location>
</feature>
<evidence type="ECO:0000256" key="13">
    <source>
        <dbReference type="SAM" id="MobiDB-lite"/>
    </source>
</evidence>
<comment type="subunit">
    <text evidence="4">Homotrimer.</text>
</comment>
<comment type="similarity">
    <text evidence="3">Belongs to the multicopper oxidase family.</text>
</comment>
<dbReference type="Pfam" id="PF07732">
    <property type="entry name" value="Cu-oxidase_3"/>
    <property type="match status" value="1"/>
</dbReference>
<evidence type="ECO:0000256" key="11">
    <source>
        <dbReference type="ARBA" id="ARBA00049340"/>
    </source>
</evidence>
<feature type="binding site" description="type 1 copper site" evidence="12">
    <location>
        <position position="293"/>
    </location>
    <ligand>
        <name>Cu cation</name>
        <dbReference type="ChEBI" id="CHEBI:23378"/>
        <label>1</label>
    </ligand>
</feature>
<feature type="binding site" description="type 1 copper site" evidence="12">
    <location>
        <position position="336"/>
    </location>
    <ligand>
        <name>Cu cation</name>
        <dbReference type="ChEBI" id="CHEBI:23378"/>
        <label>1</label>
    </ligand>
</feature>
<feature type="binding site" description="type 1 copper site" evidence="12">
    <location>
        <position position="288"/>
    </location>
    <ligand>
        <name>Cu cation</name>
        <dbReference type="ChEBI" id="CHEBI:23378"/>
        <label>1</label>
    </ligand>
</feature>
<dbReference type="RefSeq" id="WP_131156063.1">
    <property type="nucleotide sequence ID" value="NZ_CP036402.1"/>
</dbReference>
<dbReference type="SUPFAM" id="SSF49503">
    <property type="entry name" value="Cupredoxins"/>
    <property type="match status" value="3"/>
</dbReference>
<name>A0A411YIL0_9ACTN</name>
<evidence type="ECO:0000256" key="2">
    <source>
        <dbReference type="ARBA" id="ARBA00001973"/>
    </source>
</evidence>
<keyword evidence="14" id="KW-0472">Membrane</keyword>
<evidence type="ECO:0000313" key="16">
    <source>
        <dbReference type="EMBL" id="QBI21070.1"/>
    </source>
</evidence>
<gene>
    <name evidence="16" type="ORF">ER308_16815</name>
</gene>
<sequence>MREVSSKDRMWLRGVGIGLPLAIGLLLLATATLVGTIMTASEVRDDTERLLGAAEESEGEAAELTEPDDAAAPAAGGGTAPEERPQVEVHLELGELYIEADVDEVPAWAEVTFTAENVGAAAHDAVIDGDGTAMLEPGETDTFVYEADGSGVIELICTVPGHAEGGMALEIPIAGDEGDAEHAEEVEAETVAADGAAAPQAASPDNVDDYDGDKPPLERRDPEAPPSPDGDHHEVVWDMTEEVAQIAPDVYQEVWTFDGQVPGPTLRAKVGDTIDVTIRNPEDAQVPHSIDFHASQTAWDHQMVDVEPGEELTYSFEATHAGVFMYHCGTDPTLHHIGAGMYGTVIVEPADGLDDVDHEFMFVQSEFYLGEQGEVGDLTRMSEGAANPDLVVFNGVADQYLEEPIEIGVDDEIRVWINNVGPSADSSFHVVGTIFDKVVEEGVTLERDNAGQWGSQAIDLAPSQGGYVEFSLAEDGLYPIVTHAFNHVGRGALGLFAAGDVELDGDVSH</sequence>
<dbReference type="OrthoDB" id="345021at2"/>
<feature type="binding site" description="type 1 copper site" evidence="12">
    <location>
        <position position="341"/>
    </location>
    <ligand>
        <name>Cu cation</name>
        <dbReference type="ChEBI" id="CHEBI:23378"/>
        <label>1</label>
    </ligand>
</feature>
<dbReference type="GO" id="GO:0050421">
    <property type="term" value="F:nitrite reductase (NO-forming) activity"/>
    <property type="evidence" value="ECO:0007669"/>
    <property type="project" value="UniProtKB-EC"/>
</dbReference>
<dbReference type="Proteomes" id="UP000291469">
    <property type="component" value="Chromosome"/>
</dbReference>
<feature type="binding site" description="type 1 copper site" evidence="12">
    <location>
        <position position="327"/>
    </location>
    <ligand>
        <name>Cu cation</name>
        <dbReference type="ChEBI" id="CHEBI:23378"/>
        <label>1</label>
    </ligand>
</feature>
<keyword evidence="17" id="KW-1185">Reference proteome</keyword>
<evidence type="ECO:0000256" key="9">
    <source>
        <dbReference type="ARBA" id="ARBA00023002"/>
    </source>
</evidence>
<dbReference type="InterPro" id="IPR008972">
    <property type="entry name" value="Cupredoxin"/>
</dbReference>
<dbReference type="PANTHER" id="PTHR11709">
    <property type="entry name" value="MULTI-COPPER OXIDASE"/>
    <property type="match status" value="1"/>
</dbReference>
<dbReference type="PANTHER" id="PTHR11709:SF394">
    <property type="entry name" value="FI03373P-RELATED"/>
    <property type="match status" value="1"/>
</dbReference>
<dbReference type="EC" id="1.7.2.1" evidence="5"/>
<comment type="cofactor">
    <cofactor evidence="2 12">
        <name>Cu(2+)</name>
        <dbReference type="ChEBI" id="CHEBI:29036"/>
    </cofactor>
</comment>
<keyword evidence="14" id="KW-0812">Transmembrane</keyword>
<evidence type="ECO:0000256" key="3">
    <source>
        <dbReference type="ARBA" id="ARBA00010609"/>
    </source>
</evidence>
<keyword evidence="8" id="KW-0677">Repeat</keyword>
<feature type="transmembrane region" description="Helical" evidence="14">
    <location>
        <begin position="12"/>
        <end position="38"/>
    </location>
</feature>
<feature type="region of interest" description="Disordered" evidence="13">
    <location>
        <begin position="54"/>
        <end position="85"/>
    </location>
</feature>
<feature type="domain" description="Plastocyanin-like" evidence="15">
    <location>
        <begin position="244"/>
        <end position="350"/>
    </location>
</feature>
<keyword evidence="14" id="KW-1133">Transmembrane helix</keyword>
<dbReference type="InterPro" id="IPR045087">
    <property type="entry name" value="Cu-oxidase_fam"/>
</dbReference>
<protein>
    <recommendedName>
        <fullName evidence="6">Copper-containing nitrite reductase</fullName>
        <ecNumber evidence="5">1.7.2.1</ecNumber>
    </recommendedName>
</protein>